<organism evidence="2 3">
    <name type="scientific">Microtetraspora glauca</name>
    <dbReference type="NCBI Taxonomy" id="1996"/>
    <lineage>
        <taxon>Bacteria</taxon>
        <taxon>Bacillati</taxon>
        <taxon>Actinomycetota</taxon>
        <taxon>Actinomycetes</taxon>
        <taxon>Streptosporangiales</taxon>
        <taxon>Streptosporangiaceae</taxon>
        <taxon>Microtetraspora</taxon>
    </lineage>
</organism>
<gene>
    <name evidence="2" type="ORF">AB0I59_30035</name>
</gene>
<keyword evidence="2" id="KW-0489">Methyltransferase</keyword>
<reference evidence="2 3" key="1">
    <citation type="submission" date="2024-06" db="EMBL/GenBank/DDBJ databases">
        <title>The Natural Products Discovery Center: Release of the First 8490 Sequenced Strains for Exploring Actinobacteria Biosynthetic Diversity.</title>
        <authorList>
            <person name="Kalkreuter E."/>
            <person name="Kautsar S.A."/>
            <person name="Yang D."/>
            <person name="Bader C.D."/>
            <person name="Teijaro C.N."/>
            <person name="Fluegel L."/>
            <person name="Davis C.M."/>
            <person name="Simpson J.R."/>
            <person name="Lauterbach L."/>
            <person name="Steele A.D."/>
            <person name="Gui C."/>
            <person name="Meng S."/>
            <person name="Li G."/>
            <person name="Viehrig K."/>
            <person name="Ye F."/>
            <person name="Su P."/>
            <person name="Kiefer A.F."/>
            <person name="Nichols A."/>
            <person name="Cepeda A.J."/>
            <person name="Yan W."/>
            <person name="Fan B."/>
            <person name="Jiang Y."/>
            <person name="Adhikari A."/>
            <person name="Zheng C.-J."/>
            <person name="Schuster L."/>
            <person name="Cowan T.M."/>
            <person name="Smanski M.J."/>
            <person name="Chevrette M.G."/>
            <person name="De Carvalho L.P.S."/>
            <person name="Shen B."/>
        </authorList>
    </citation>
    <scope>NUCLEOTIDE SEQUENCE [LARGE SCALE GENOMIC DNA]</scope>
    <source>
        <strain evidence="2 3">NPDC050100</strain>
    </source>
</reference>
<dbReference type="Gene3D" id="3.40.50.150">
    <property type="entry name" value="Vaccinia Virus protein VP39"/>
    <property type="match status" value="1"/>
</dbReference>
<dbReference type="GO" id="GO:0008168">
    <property type="term" value="F:methyltransferase activity"/>
    <property type="evidence" value="ECO:0007669"/>
    <property type="project" value="UniProtKB-KW"/>
</dbReference>
<accession>A0ABV3GMQ2</accession>
<dbReference type="SUPFAM" id="SSF53335">
    <property type="entry name" value="S-adenosyl-L-methionine-dependent methyltransferases"/>
    <property type="match status" value="1"/>
</dbReference>
<dbReference type="CDD" id="cd02440">
    <property type="entry name" value="AdoMet_MTases"/>
    <property type="match status" value="1"/>
</dbReference>
<dbReference type="InterPro" id="IPR041698">
    <property type="entry name" value="Methyltransf_25"/>
</dbReference>
<name>A0ABV3GMQ2_MICGL</name>
<protein>
    <submittedName>
        <fullName evidence="2">Class I SAM-dependent methyltransferase</fullName>
        <ecNumber evidence="2">2.1.1.-</ecNumber>
    </submittedName>
</protein>
<evidence type="ECO:0000313" key="3">
    <source>
        <dbReference type="Proteomes" id="UP001551675"/>
    </source>
</evidence>
<dbReference type="Pfam" id="PF13649">
    <property type="entry name" value="Methyltransf_25"/>
    <property type="match status" value="1"/>
</dbReference>
<comment type="caution">
    <text evidence="2">The sequence shown here is derived from an EMBL/GenBank/DDBJ whole genome shotgun (WGS) entry which is preliminary data.</text>
</comment>
<dbReference type="InterPro" id="IPR029063">
    <property type="entry name" value="SAM-dependent_MTases_sf"/>
</dbReference>
<dbReference type="EMBL" id="JBFALK010000018">
    <property type="protein sequence ID" value="MEV0972866.1"/>
    <property type="molecule type" value="Genomic_DNA"/>
</dbReference>
<dbReference type="Proteomes" id="UP001551675">
    <property type="component" value="Unassembled WGS sequence"/>
</dbReference>
<keyword evidence="2" id="KW-0808">Transferase</keyword>
<dbReference type="GO" id="GO:0032259">
    <property type="term" value="P:methylation"/>
    <property type="evidence" value="ECO:0007669"/>
    <property type="project" value="UniProtKB-KW"/>
</dbReference>
<dbReference type="EC" id="2.1.1.-" evidence="2"/>
<feature type="domain" description="Methyltransferase" evidence="1">
    <location>
        <begin position="68"/>
        <end position="151"/>
    </location>
</feature>
<proteinExistence type="predicted"/>
<keyword evidence="3" id="KW-1185">Reference proteome</keyword>
<sequence>MSLDERAARWRADLTSWGIPDEIVAKAPASPWTHHVARFARRTDTLLAAPQGPTYERAREALPEEGSVLDVGAGTGAGSLPLRPATLIAVDENRAMLDALAKRGREVGCGTIRLVEGRWPDVAERTPAADVVVCAHVVFNVPDLVPFLAALDAHARRRVVLELPLVHPMSWLNPLWEHFHGLTRPDRPTSDDVLSIVREMGFVAESEAHTAPDAPFESIEEMSAGACRRLCLDPARAPEVARVVEEFGLWPLPPRRFVTIWWDTGK</sequence>
<evidence type="ECO:0000313" key="2">
    <source>
        <dbReference type="EMBL" id="MEV0972866.1"/>
    </source>
</evidence>
<dbReference type="RefSeq" id="WP_063818954.1">
    <property type="nucleotide sequence ID" value="NZ_JBFALK010000018.1"/>
</dbReference>
<evidence type="ECO:0000259" key="1">
    <source>
        <dbReference type="Pfam" id="PF13649"/>
    </source>
</evidence>